<dbReference type="Gene3D" id="2.60.120.860">
    <property type="match status" value="1"/>
</dbReference>
<dbReference type="InterPro" id="IPR006520">
    <property type="entry name" value="Dit_BPSPP_N"/>
</dbReference>
<evidence type="ECO:0000313" key="4">
    <source>
        <dbReference type="Proteomes" id="UP000198534"/>
    </source>
</evidence>
<accession>A0A1H3BU66</accession>
<dbReference type="Proteomes" id="UP000198534">
    <property type="component" value="Unassembled WGS sequence"/>
</dbReference>
<feature type="domain" description="Siphovirus-type tail component RIFT-related" evidence="1">
    <location>
        <begin position="24"/>
        <end position="125"/>
    </location>
</feature>
<feature type="domain" description="Siphovirus-type tail component C-terminal" evidence="2">
    <location>
        <begin position="730"/>
        <end position="830"/>
    </location>
</feature>
<dbReference type="NCBIfam" id="TIGR01633">
    <property type="entry name" value="phi3626_gp14_N"/>
    <property type="match status" value="1"/>
</dbReference>
<protein>
    <submittedName>
        <fullName evidence="3">Putative phage tail component, N-terminal domain-containing protein</fullName>
    </submittedName>
</protein>
<dbReference type="OrthoDB" id="3078561at2"/>
<proteinExistence type="predicted"/>
<dbReference type="AlphaFoldDB" id="A0A1H3BU66"/>
<organism evidence="3 4">
    <name type="scientific">Marininema mesophilum</name>
    <dbReference type="NCBI Taxonomy" id="1048340"/>
    <lineage>
        <taxon>Bacteria</taxon>
        <taxon>Bacillati</taxon>
        <taxon>Bacillota</taxon>
        <taxon>Bacilli</taxon>
        <taxon>Bacillales</taxon>
        <taxon>Thermoactinomycetaceae</taxon>
        <taxon>Marininema</taxon>
    </lineage>
</organism>
<dbReference type="InterPro" id="IPR008841">
    <property type="entry name" value="Siphovirus-type_tail_N"/>
</dbReference>
<dbReference type="Pfam" id="PF22768">
    <property type="entry name" value="SPP1_Dit"/>
    <property type="match status" value="1"/>
</dbReference>
<gene>
    <name evidence="3" type="ORF">SAMN05444487_11818</name>
</gene>
<name>A0A1H3BU66_9BACL</name>
<evidence type="ECO:0000313" key="3">
    <source>
        <dbReference type="EMBL" id="SDX44904.1"/>
    </source>
</evidence>
<dbReference type="Gene3D" id="2.40.30.200">
    <property type="match status" value="1"/>
</dbReference>
<evidence type="ECO:0000259" key="2">
    <source>
        <dbReference type="Pfam" id="PF22768"/>
    </source>
</evidence>
<sequence length="831" mass="89872">MKGYSLKFAGKHMEDDFGLIALDIVRSLGPEITVVSEKIPGRRGEADQGIEEGALEIKVPFYVAALGAIDLRAKMRQVRAWLRNAGQLGQLELEDEPGKTYLARWAGSTGLEELGGMSQGEITFYVPDPDAIGETATQRIAGLGVGNVASTASDFATGTLTNLVTETVGDQTDLVLQKYSSWSSQIKTQWETGTMSGMMKDASGFLTLQRGAGATLTKNSDATFSAGTLSNVVASSNSLKLSTIPKWLNRDDLSAWKSQKWSDAYFTDTRKGSVSQQSGYMRIAKTGTGTDSTVMVTRSADYTVGRTILLCYRTTTTKLRFQVVVNGSKWDFNLPNTSNAWLWYRVEWADTTTLKCYPVGSAAPYTTQTSTPTSSSDRYGFLFGDSDAGTADISAVYYGATTDIPPLTTSSMVGTAIYTLPLDAVGVPGISTISFDWDSLTGVNELAGHAVTFQVRVTKNGQSPGAWSNPLTSGSQVPGIAENTWGPGDKLDVLVTLQTSDFGYSPALNSLSLSVSSAYVASGTWSRTFSGLPSHVLDSTLEWDVSAPTGTSVECWVTWTINGEIHGPSQMMTSGEKLPYITKEMDLSTATLTVELKGVTSDPAKSPILSRLYVETTPGYKTNTEGSRDAPGVPIGAVGVVGESRISWEEEIPDSAACSIQVFVGFSETGPWLPCVNGNEIPGATSKTDITGKTLYVRVVLKTADPKITPRLNRIAWKLSQEIATDLMNQGTAHAQPYFYGTFGQSTKFFAVVHIQSGRKLHLDYPFKSGDKVAIDCRDRFRPEINGSAREGQKAMSFDSRMIELHPGYNSFEIQPAGVGVFFCDWRERWL</sequence>
<reference evidence="3 4" key="1">
    <citation type="submission" date="2016-10" db="EMBL/GenBank/DDBJ databases">
        <authorList>
            <person name="de Groot N.N."/>
        </authorList>
    </citation>
    <scope>NUCLEOTIDE SEQUENCE [LARGE SCALE GENOMIC DNA]</scope>
    <source>
        <strain evidence="3 4">DSM 45610</strain>
    </source>
</reference>
<evidence type="ECO:0000259" key="1">
    <source>
        <dbReference type="Pfam" id="PF05709"/>
    </source>
</evidence>
<dbReference type="Pfam" id="PF05709">
    <property type="entry name" value="Sipho_tail"/>
    <property type="match status" value="1"/>
</dbReference>
<keyword evidence="4" id="KW-1185">Reference proteome</keyword>
<dbReference type="EMBL" id="FNNQ01000018">
    <property type="protein sequence ID" value="SDX44904.1"/>
    <property type="molecule type" value="Genomic_DNA"/>
</dbReference>
<dbReference type="RefSeq" id="WP_091742581.1">
    <property type="nucleotide sequence ID" value="NZ_FNNQ01000018.1"/>
</dbReference>
<dbReference type="InterPro" id="IPR054738">
    <property type="entry name" value="Siphovirus-type_tail_C"/>
</dbReference>
<dbReference type="STRING" id="1048340.SAMN05444487_11818"/>